<evidence type="ECO:0000256" key="2">
    <source>
        <dbReference type="ARBA" id="ARBA00022676"/>
    </source>
</evidence>
<feature type="region of interest" description="Disordered" evidence="4">
    <location>
        <begin position="55"/>
        <end position="74"/>
    </location>
</feature>
<keyword evidence="5" id="KW-0812">Transmembrane</keyword>
<comment type="caution">
    <text evidence="6">The sequence shown here is derived from an EMBL/GenBank/DDBJ whole genome shotgun (WGS) entry which is preliminary data.</text>
</comment>
<evidence type="ECO:0000256" key="5">
    <source>
        <dbReference type="SAM" id="Phobius"/>
    </source>
</evidence>
<dbReference type="GO" id="GO:0000139">
    <property type="term" value="C:Golgi membrane"/>
    <property type="evidence" value="ECO:0007669"/>
    <property type="project" value="TreeGrafter"/>
</dbReference>
<dbReference type="InterPro" id="IPR008630">
    <property type="entry name" value="Glyco_trans_34"/>
</dbReference>
<name>A0A2P7YFP4_9PEZI</name>
<gene>
    <name evidence="6" type="ORF">B9Z65_1366</name>
</gene>
<accession>A0A2P7YFP4</accession>
<comment type="similarity">
    <text evidence="1">Belongs to the glycosyltransferase 34 family.</text>
</comment>
<protein>
    <recommendedName>
        <fullName evidence="8">Galactosyl transferase GMA12/MNN10 family protein</fullName>
    </recommendedName>
</protein>
<evidence type="ECO:0000313" key="7">
    <source>
        <dbReference type="Proteomes" id="UP000243723"/>
    </source>
</evidence>
<feature type="region of interest" description="Disordered" evidence="4">
    <location>
        <begin position="340"/>
        <end position="362"/>
    </location>
</feature>
<evidence type="ECO:0000256" key="3">
    <source>
        <dbReference type="ARBA" id="ARBA00022679"/>
    </source>
</evidence>
<keyword evidence="5" id="KW-1133">Transmembrane helix</keyword>
<keyword evidence="7" id="KW-1185">Reference proteome</keyword>
<keyword evidence="5" id="KW-0472">Membrane</keyword>
<dbReference type="GO" id="GO:0016757">
    <property type="term" value="F:glycosyltransferase activity"/>
    <property type="evidence" value="ECO:0007669"/>
    <property type="project" value="UniProtKB-KW"/>
</dbReference>
<evidence type="ECO:0000313" key="6">
    <source>
        <dbReference type="EMBL" id="PSK34783.1"/>
    </source>
</evidence>
<feature type="transmembrane region" description="Helical" evidence="5">
    <location>
        <begin position="33"/>
        <end position="51"/>
    </location>
</feature>
<dbReference type="PANTHER" id="PTHR31306:SF8">
    <property type="entry name" value="GLYCOSYLTRANSFERASE FAMILY 34 PROTEIN"/>
    <property type="match status" value="1"/>
</dbReference>
<dbReference type="EMBL" id="NHZQ01000445">
    <property type="protein sequence ID" value="PSK34783.1"/>
    <property type="molecule type" value="Genomic_DNA"/>
</dbReference>
<reference evidence="6 7" key="1">
    <citation type="submission" date="2017-05" db="EMBL/GenBank/DDBJ databases">
        <title>Draft genome sequence of Elsinoe australis.</title>
        <authorList>
            <person name="Cheng Q."/>
        </authorList>
    </citation>
    <scope>NUCLEOTIDE SEQUENCE [LARGE SCALE GENOMIC DNA]</scope>
    <source>
        <strain evidence="6 7">NL1</strain>
    </source>
</reference>
<dbReference type="PANTHER" id="PTHR31306">
    <property type="entry name" value="ALPHA-1,6-MANNOSYLTRANSFERASE MNN11-RELATED"/>
    <property type="match status" value="1"/>
</dbReference>
<dbReference type="Proteomes" id="UP000243723">
    <property type="component" value="Unassembled WGS sequence"/>
</dbReference>
<dbReference type="GO" id="GO:0006487">
    <property type="term" value="P:protein N-linked glycosylation"/>
    <property type="evidence" value="ECO:0007669"/>
    <property type="project" value="TreeGrafter"/>
</dbReference>
<evidence type="ECO:0000256" key="4">
    <source>
        <dbReference type="SAM" id="MobiDB-lite"/>
    </source>
</evidence>
<dbReference type="AlphaFoldDB" id="A0A2P7YFP4"/>
<evidence type="ECO:0008006" key="8">
    <source>
        <dbReference type="Google" id="ProtNLM"/>
    </source>
</evidence>
<dbReference type="OrthoDB" id="407658at2759"/>
<organism evidence="6 7">
    <name type="scientific">Elsinoe australis</name>
    <dbReference type="NCBI Taxonomy" id="40998"/>
    <lineage>
        <taxon>Eukaryota</taxon>
        <taxon>Fungi</taxon>
        <taxon>Dikarya</taxon>
        <taxon>Ascomycota</taxon>
        <taxon>Pezizomycotina</taxon>
        <taxon>Dothideomycetes</taxon>
        <taxon>Dothideomycetidae</taxon>
        <taxon>Myriangiales</taxon>
        <taxon>Elsinoaceae</taxon>
        <taxon>Elsinoe</taxon>
    </lineage>
</organism>
<keyword evidence="3" id="KW-0808">Transferase</keyword>
<evidence type="ECO:0000256" key="1">
    <source>
        <dbReference type="ARBA" id="ARBA00005664"/>
    </source>
</evidence>
<dbReference type="InterPro" id="IPR029044">
    <property type="entry name" value="Nucleotide-diphossugar_trans"/>
</dbReference>
<proteinExistence type="inferred from homology"/>
<dbReference type="Gene3D" id="3.90.550.10">
    <property type="entry name" value="Spore Coat Polysaccharide Biosynthesis Protein SpsA, Chain A"/>
    <property type="match status" value="1"/>
</dbReference>
<sequence>MQPRKQRRADLLGVLSQNMNDNRLSLSRGPVRLILYLAVALFTIIFLSNTLRGNVSSKSRSSYGISTQSRGNDGSSIGKISSLTGAAANSTTYQRSMALHERHNARFGYHMFTLGEEILPNSWNKPLWLLSVLTQELAKPVDERLQWLAWIDNDVTLMNPNIPLEAFLPPRKAWSHINLVCTNDHNGLSNGVFFLRVHPWAVDLFTTILSIKKYEPGLDLEFEEQTAMELWILSDAYRKNVMHVPQRWFNADVGEWNGILARSGKPETIEPPQKYKKRNTFHQGDLLVHHTVRHKKTKQEHMARWLEVAESQQMVWEPELKTTGLDKEIKQFWETEAKNEELRADKMVDEMESRRDRRSKDE</sequence>
<keyword evidence="2" id="KW-0328">Glycosyltransferase</keyword>
<dbReference type="STRING" id="40998.A0A2P7YFP4"/>